<keyword evidence="2" id="KW-0732">Signal</keyword>
<evidence type="ECO:0000256" key="1">
    <source>
        <dbReference type="SAM" id="MobiDB-lite"/>
    </source>
</evidence>
<feature type="signal peptide" evidence="2">
    <location>
        <begin position="1"/>
        <end position="21"/>
    </location>
</feature>
<feature type="region of interest" description="Disordered" evidence="1">
    <location>
        <begin position="54"/>
        <end position="89"/>
    </location>
</feature>
<sequence>MGVSFKVFFLVFFGIRSEVAAEGFRQALEEVFAYKGLPYPLEDELAEAENTKGVPLGHTASEDEDSAPVSTSDLRQTLTPSQTDRPRRPPNALIWSGGHCKLRFGANATVPLRVGAKRAMGTETLRFGVMATMALQVGSIRTATNAIWSVCCRNSSLSVGHKNAATLQFLAFVARPPL</sequence>
<evidence type="ECO:0000256" key="2">
    <source>
        <dbReference type="SAM" id="SignalP"/>
    </source>
</evidence>
<reference evidence="4" key="1">
    <citation type="journal article" date="2018" name="Nat. Microbiol.">
        <title>Leveraging single-cell genomics to expand the fungal tree of life.</title>
        <authorList>
            <person name="Ahrendt S.R."/>
            <person name="Quandt C.A."/>
            <person name="Ciobanu D."/>
            <person name="Clum A."/>
            <person name="Salamov A."/>
            <person name="Andreopoulos B."/>
            <person name="Cheng J.F."/>
            <person name="Woyke T."/>
            <person name="Pelin A."/>
            <person name="Henrissat B."/>
            <person name="Reynolds N.K."/>
            <person name="Benny G.L."/>
            <person name="Smith M.E."/>
            <person name="James T.Y."/>
            <person name="Grigoriev I.V."/>
        </authorList>
    </citation>
    <scope>NUCLEOTIDE SEQUENCE [LARGE SCALE GENOMIC DNA]</scope>
</reference>
<keyword evidence="4" id="KW-1185">Reference proteome</keyword>
<feature type="compositionally biased region" description="Polar residues" evidence="1">
    <location>
        <begin position="68"/>
        <end position="83"/>
    </location>
</feature>
<protein>
    <submittedName>
        <fullName evidence="3">Uncharacterized protein</fullName>
    </submittedName>
</protein>
<organism evidence="3 4">
    <name type="scientific">Blyttiomyces helicus</name>
    <dbReference type="NCBI Taxonomy" id="388810"/>
    <lineage>
        <taxon>Eukaryota</taxon>
        <taxon>Fungi</taxon>
        <taxon>Fungi incertae sedis</taxon>
        <taxon>Chytridiomycota</taxon>
        <taxon>Chytridiomycota incertae sedis</taxon>
        <taxon>Chytridiomycetes</taxon>
        <taxon>Chytridiomycetes incertae sedis</taxon>
        <taxon>Blyttiomyces</taxon>
    </lineage>
</organism>
<gene>
    <name evidence="3" type="ORF">BDK51DRAFT_31817</name>
</gene>
<evidence type="ECO:0000313" key="4">
    <source>
        <dbReference type="Proteomes" id="UP000269721"/>
    </source>
</evidence>
<dbReference type="Proteomes" id="UP000269721">
    <property type="component" value="Unassembled WGS sequence"/>
</dbReference>
<dbReference type="EMBL" id="KZ995859">
    <property type="protein sequence ID" value="RKO89840.1"/>
    <property type="molecule type" value="Genomic_DNA"/>
</dbReference>
<feature type="chain" id="PRO_5020722654" evidence="2">
    <location>
        <begin position="22"/>
        <end position="178"/>
    </location>
</feature>
<name>A0A4P9WFQ2_9FUNG</name>
<accession>A0A4P9WFQ2</accession>
<dbReference type="AlphaFoldDB" id="A0A4P9WFQ2"/>
<evidence type="ECO:0000313" key="3">
    <source>
        <dbReference type="EMBL" id="RKO89840.1"/>
    </source>
</evidence>
<proteinExistence type="predicted"/>